<dbReference type="SUPFAM" id="SSF48208">
    <property type="entry name" value="Six-hairpin glycosidases"/>
    <property type="match status" value="1"/>
</dbReference>
<reference evidence="1" key="1">
    <citation type="submission" date="2023-06" db="EMBL/GenBank/DDBJ databases">
        <title>Genomic of Agaribacillus aureum.</title>
        <authorList>
            <person name="Wang G."/>
        </authorList>
    </citation>
    <scope>NUCLEOTIDE SEQUENCE</scope>
    <source>
        <strain evidence="1">BMA12</strain>
    </source>
</reference>
<dbReference type="GO" id="GO:0016787">
    <property type="term" value="F:hydrolase activity"/>
    <property type="evidence" value="ECO:0007669"/>
    <property type="project" value="UniProtKB-KW"/>
</dbReference>
<evidence type="ECO:0000313" key="2">
    <source>
        <dbReference type="Proteomes" id="UP001172083"/>
    </source>
</evidence>
<comment type="caution">
    <text evidence="1">The sequence shown here is derived from an EMBL/GenBank/DDBJ whole genome shotgun (WGS) entry which is preliminary data.</text>
</comment>
<evidence type="ECO:0000313" key="1">
    <source>
        <dbReference type="EMBL" id="MDN5210454.1"/>
    </source>
</evidence>
<dbReference type="PANTHER" id="PTHR47791:SF3">
    <property type="entry name" value="MEIOTICALLY UP-REGULATED GENE 191 PROTEIN"/>
    <property type="match status" value="1"/>
</dbReference>
<accession>A0ABT8KY74</accession>
<keyword evidence="1" id="KW-0378">Hydrolase</keyword>
<dbReference type="PROSITE" id="PS51257">
    <property type="entry name" value="PROKAR_LIPOPROTEIN"/>
    <property type="match status" value="1"/>
</dbReference>
<name>A0ABT8KY74_9BACT</name>
<organism evidence="1 2">
    <name type="scientific">Agaribacillus aureus</name>
    <dbReference type="NCBI Taxonomy" id="3051825"/>
    <lineage>
        <taxon>Bacteria</taxon>
        <taxon>Pseudomonadati</taxon>
        <taxon>Bacteroidota</taxon>
        <taxon>Cytophagia</taxon>
        <taxon>Cytophagales</taxon>
        <taxon>Splendidivirgaceae</taxon>
        <taxon>Agaribacillus</taxon>
    </lineage>
</organism>
<dbReference type="Pfam" id="PF03663">
    <property type="entry name" value="Glyco_hydro_76"/>
    <property type="match status" value="1"/>
</dbReference>
<dbReference type="RefSeq" id="WP_346755798.1">
    <property type="nucleotide sequence ID" value="NZ_JAUJEB010000001.1"/>
</dbReference>
<dbReference type="InterPro" id="IPR053169">
    <property type="entry name" value="MUG_Protein"/>
</dbReference>
<dbReference type="EMBL" id="JAUJEB010000001">
    <property type="protein sequence ID" value="MDN5210454.1"/>
    <property type="molecule type" value="Genomic_DNA"/>
</dbReference>
<keyword evidence="2" id="KW-1185">Reference proteome</keyword>
<dbReference type="PANTHER" id="PTHR47791">
    <property type="entry name" value="MEIOTICALLY UP-REGULATED GENE 191 PROTEIN"/>
    <property type="match status" value="1"/>
</dbReference>
<dbReference type="InterPro" id="IPR014512">
    <property type="entry name" value="O_gly_hydro"/>
</dbReference>
<sequence>MIKNSILLFSLLLIGSCGGDNEEKLTSGVSEIPEPKPTYTTRDATLSFEAFNAHFYDHDSKLYYRTTQRKQLAEGWTQAIFWDIAMDAYLRTGSKKALDLVKEIYQGGNEAYSEFNWPDVKLVNDFIYDDMMWWVISLARGYELTQNQEYLQKAISGFDYIWEEAYDTQNGGMKWSWKVKGKNACINYPTVIGAVLLYNITDDAQYLSKAKNVYSWSKKNLFESNTGRVADHKIGDSNPGFEDYTYNQGTCIGAAVMLYQATGSGSYLRDAKLAADYTKNVMSDSEGILPAEGDWNEQGVLKAIFARYLSMLISDGKQEQYLPWLRHNAATAWANRDPSRNLMYRNYKVACPTGDFQSYEASSAVGIMQACPPGKN</sequence>
<dbReference type="InterPro" id="IPR005198">
    <property type="entry name" value="Glyco_hydro_76"/>
</dbReference>
<protein>
    <submittedName>
        <fullName evidence="1">Glycoside hydrolase family 76 protein</fullName>
    </submittedName>
</protein>
<dbReference type="Gene3D" id="1.50.10.20">
    <property type="match status" value="1"/>
</dbReference>
<dbReference type="PIRSF" id="PIRSF021505">
    <property type="entry name" value="O_gly_hdrol"/>
    <property type="match status" value="1"/>
</dbReference>
<gene>
    <name evidence="1" type="ORF">QQ020_00295</name>
</gene>
<proteinExistence type="predicted"/>
<dbReference type="Proteomes" id="UP001172083">
    <property type="component" value="Unassembled WGS sequence"/>
</dbReference>
<dbReference type="InterPro" id="IPR008928">
    <property type="entry name" value="6-hairpin_glycosidase_sf"/>
</dbReference>